<feature type="compositionally biased region" description="Low complexity" evidence="1">
    <location>
        <begin position="26"/>
        <end position="48"/>
    </location>
</feature>
<dbReference type="GO" id="GO:0006360">
    <property type="term" value="P:transcription by RNA polymerase I"/>
    <property type="evidence" value="ECO:0007669"/>
    <property type="project" value="InterPro"/>
</dbReference>
<feature type="region of interest" description="Disordered" evidence="1">
    <location>
        <begin position="200"/>
        <end position="316"/>
    </location>
</feature>
<feature type="compositionally biased region" description="Low complexity" evidence="1">
    <location>
        <begin position="91"/>
        <end position="100"/>
    </location>
</feature>
<feature type="compositionally biased region" description="Basic and acidic residues" evidence="1">
    <location>
        <begin position="248"/>
        <end position="263"/>
    </location>
</feature>
<feature type="compositionally biased region" description="Basic residues" evidence="1">
    <location>
        <begin position="306"/>
        <end position="316"/>
    </location>
</feature>
<feature type="compositionally biased region" description="Acidic residues" evidence="1">
    <location>
        <begin position="9"/>
        <end position="20"/>
    </location>
</feature>
<organism evidence="2 3">
    <name type="scientific">Talaromyces rugulosus</name>
    <name type="common">Penicillium rugulosum</name>
    <dbReference type="NCBI Taxonomy" id="121627"/>
    <lineage>
        <taxon>Eukaryota</taxon>
        <taxon>Fungi</taxon>
        <taxon>Dikarya</taxon>
        <taxon>Ascomycota</taxon>
        <taxon>Pezizomycotina</taxon>
        <taxon>Eurotiomycetes</taxon>
        <taxon>Eurotiomycetidae</taxon>
        <taxon>Eurotiales</taxon>
        <taxon>Trichocomaceae</taxon>
        <taxon>Talaromyces</taxon>
        <taxon>Talaromyces sect. Islandici</taxon>
    </lineage>
</organism>
<accession>A0A7H8QSR4</accession>
<dbReference type="EMBL" id="CP055899">
    <property type="protein sequence ID" value="QKX56525.1"/>
    <property type="molecule type" value="Genomic_DNA"/>
</dbReference>
<gene>
    <name evidence="2" type="ORF">TRUGW13939_03630</name>
</gene>
<dbReference type="PANTHER" id="PTHR28155">
    <property type="entry name" value="ACR243WP"/>
    <property type="match status" value="1"/>
</dbReference>
<evidence type="ECO:0000313" key="2">
    <source>
        <dbReference type="EMBL" id="QKX56525.1"/>
    </source>
</evidence>
<evidence type="ECO:0008006" key="4">
    <source>
        <dbReference type="Google" id="ProtNLM"/>
    </source>
</evidence>
<dbReference type="InterPro" id="IPR053263">
    <property type="entry name" value="Euk_RPA34_RNAP_subunit"/>
</dbReference>
<feature type="compositionally biased region" description="Basic and acidic residues" evidence="1">
    <location>
        <begin position="280"/>
        <end position="305"/>
    </location>
</feature>
<dbReference type="Proteomes" id="UP000509510">
    <property type="component" value="Chromosome II"/>
</dbReference>
<reference evidence="3" key="1">
    <citation type="submission" date="2020-06" db="EMBL/GenBank/DDBJ databases">
        <title>A chromosome-scale genome assembly of Talaromyces rugulosus W13939.</title>
        <authorList>
            <person name="Wang B."/>
            <person name="Guo L."/>
            <person name="Ye K."/>
            <person name="Wang L."/>
        </authorList>
    </citation>
    <scope>NUCLEOTIDE SEQUENCE [LARGE SCALE GENOMIC DNA]</scope>
    <source>
        <strain evidence="3">W13939</strain>
    </source>
</reference>
<dbReference type="RefSeq" id="XP_035342703.1">
    <property type="nucleotide sequence ID" value="XM_035486810.1"/>
</dbReference>
<dbReference type="Pfam" id="PF08208">
    <property type="entry name" value="RNA_polI_A34"/>
    <property type="match status" value="1"/>
</dbReference>
<dbReference type="AlphaFoldDB" id="A0A7H8QSR4"/>
<dbReference type="KEGG" id="trg:TRUGW13939_03630"/>
<protein>
    <recommendedName>
        <fullName evidence="4">DNA-directed RNA polymerase I subunit RPA34.5</fullName>
    </recommendedName>
</protein>
<evidence type="ECO:0000313" key="3">
    <source>
        <dbReference type="Proteomes" id="UP000509510"/>
    </source>
</evidence>
<dbReference type="PANTHER" id="PTHR28155:SF1">
    <property type="entry name" value="DNA-DIRECTED RNA POLYMERASE I SUBUNIT RPA34.5-DOMAIN-CONTAINING PROTEIN"/>
    <property type="match status" value="1"/>
</dbReference>
<dbReference type="GeneID" id="55991133"/>
<proteinExistence type="predicted"/>
<feature type="region of interest" description="Disordered" evidence="1">
    <location>
        <begin position="1"/>
        <end position="103"/>
    </location>
</feature>
<evidence type="ECO:0000256" key="1">
    <source>
        <dbReference type="SAM" id="MobiDB-lite"/>
    </source>
</evidence>
<dbReference type="OrthoDB" id="76224at2759"/>
<name>A0A7H8QSR4_TALRU</name>
<dbReference type="InterPro" id="IPR013240">
    <property type="entry name" value="DNA-dir_RNA_pol1_su_RPA34"/>
</dbReference>
<keyword evidence="3" id="KW-1185">Reference proteome</keyword>
<dbReference type="Gene3D" id="6.20.250.70">
    <property type="match status" value="1"/>
</dbReference>
<sequence length="316" mass="34718">MGKKLSEEVAVDSDDSMEDVSDTKPNAAAEDSSSESNSRQADTASSDSESSESEAEAETNVKSSQNKTTKRPAAFRPPPGFITAKSKSRSKSSSSSSSSSALSNLDGKQIFHIAAPSFLPLSQIREVALDKALLGEPVLNHKGVDYGLPADGPQTTADLQTLLIYDENKGSYVKKEVQNIQSYTVQELVRLPNYNAVQPLTEKPARPQPKHLKMRFHPVGSGGLGAETIGSSSESEADNENESTFRVPRQEQKRKTDNQDQGEKKKKKKDKHASSQEVVIRGRQDGESEKKASKQRDETSQERRARKEKKKRRAEK</sequence>